<evidence type="ECO:0000313" key="2">
    <source>
        <dbReference type="Proteomes" id="UP000570678"/>
    </source>
</evidence>
<gene>
    <name evidence="1" type="ORF">HGA15_14720</name>
</gene>
<organism evidence="1 2">
    <name type="scientific">Nocardia flavorosea</name>
    <dbReference type="NCBI Taxonomy" id="53429"/>
    <lineage>
        <taxon>Bacteria</taxon>
        <taxon>Bacillati</taxon>
        <taxon>Actinomycetota</taxon>
        <taxon>Actinomycetes</taxon>
        <taxon>Mycobacteriales</taxon>
        <taxon>Nocardiaceae</taxon>
        <taxon>Nocardia</taxon>
    </lineage>
</organism>
<proteinExistence type="predicted"/>
<dbReference type="RefSeq" id="WP_062976061.1">
    <property type="nucleotide sequence ID" value="NZ_JAAXOT010000006.1"/>
</dbReference>
<accession>A0A846YIB9</accession>
<dbReference type="Proteomes" id="UP000570678">
    <property type="component" value="Unassembled WGS sequence"/>
</dbReference>
<comment type="caution">
    <text evidence="1">The sequence shown here is derived from an EMBL/GenBank/DDBJ whole genome shotgun (WGS) entry which is preliminary data.</text>
</comment>
<dbReference type="EMBL" id="JAAXOT010000006">
    <property type="protein sequence ID" value="NKY57384.1"/>
    <property type="molecule type" value="Genomic_DNA"/>
</dbReference>
<name>A0A846YIB9_9NOCA</name>
<sequence length="65" mass="6816">MSTVQDRGPVFGGVKIGRPATGALIDAGYRTLADLPEHLDELLALHGVGPRAVRLLDAARRGEPA</sequence>
<keyword evidence="2" id="KW-1185">Reference proteome</keyword>
<dbReference type="AlphaFoldDB" id="A0A846YIB9"/>
<reference evidence="1 2" key="1">
    <citation type="submission" date="2020-04" db="EMBL/GenBank/DDBJ databases">
        <title>MicrobeNet Type strains.</title>
        <authorList>
            <person name="Nicholson A.C."/>
        </authorList>
    </citation>
    <scope>NUCLEOTIDE SEQUENCE [LARGE SCALE GENOMIC DNA]</scope>
    <source>
        <strain evidence="1 2">JCM 3332</strain>
    </source>
</reference>
<protein>
    <submittedName>
        <fullName evidence="1">Helix-hairpin-helix domain-containing protein</fullName>
    </submittedName>
</protein>
<evidence type="ECO:0000313" key="1">
    <source>
        <dbReference type="EMBL" id="NKY57384.1"/>
    </source>
</evidence>